<dbReference type="EMBL" id="JANBPW010006513">
    <property type="protein sequence ID" value="KAJ1929447.1"/>
    <property type="molecule type" value="Genomic_DNA"/>
</dbReference>
<comment type="caution">
    <text evidence="1">The sequence shown here is derived from an EMBL/GenBank/DDBJ whole genome shotgun (WGS) entry which is preliminary data.</text>
</comment>
<evidence type="ECO:0000313" key="1">
    <source>
        <dbReference type="EMBL" id="KAJ1929447.1"/>
    </source>
</evidence>
<proteinExistence type="predicted"/>
<gene>
    <name evidence="1" type="ORF">FBU59_007046</name>
</gene>
<dbReference type="Proteomes" id="UP001150603">
    <property type="component" value="Unassembled WGS sequence"/>
</dbReference>
<protein>
    <submittedName>
        <fullName evidence="1">Uncharacterized protein</fullName>
    </submittedName>
</protein>
<organism evidence="1 2">
    <name type="scientific">Linderina macrospora</name>
    <dbReference type="NCBI Taxonomy" id="4868"/>
    <lineage>
        <taxon>Eukaryota</taxon>
        <taxon>Fungi</taxon>
        <taxon>Fungi incertae sedis</taxon>
        <taxon>Zoopagomycota</taxon>
        <taxon>Kickxellomycotina</taxon>
        <taxon>Kickxellomycetes</taxon>
        <taxon>Kickxellales</taxon>
        <taxon>Kickxellaceae</taxon>
        <taxon>Linderina</taxon>
    </lineage>
</organism>
<keyword evidence="2" id="KW-1185">Reference proteome</keyword>
<evidence type="ECO:0000313" key="2">
    <source>
        <dbReference type="Proteomes" id="UP001150603"/>
    </source>
</evidence>
<reference evidence="1" key="1">
    <citation type="submission" date="2022-07" db="EMBL/GenBank/DDBJ databases">
        <title>Phylogenomic reconstructions and comparative analyses of Kickxellomycotina fungi.</title>
        <authorList>
            <person name="Reynolds N.K."/>
            <person name="Stajich J.E."/>
            <person name="Barry K."/>
            <person name="Grigoriev I.V."/>
            <person name="Crous P."/>
            <person name="Smith M.E."/>
        </authorList>
    </citation>
    <scope>NUCLEOTIDE SEQUENCE</scope>
    <source>
        <strain evidence="1">NRRL 5244</strain>
    </source>
</reference>
<name>A0ACC1IY56_9FUNG</name>
<sequence length="94" mass="10900">MSQHGSRTNHRDLLPTRTMLDDERRCFVELNEMARHYDDHMLPLCATFGSVCPQATKIAQIQCIPIIGNLIVFGLSMRLAFRTLRFKCFPRHPI</sequence>
<feature type="non-terminal residue" evidence="1">
    <location>
        <position position="94"/>
    </location>
</feature>
<accession>A0ACC1IY56</accession>